<keyword evidence="3" id="KW-1185">Reference proteome</keyword>
<accession>A0A2C9CPK2</accession>
<dbReference type="Pfam" id="PF06568">
    <property type="entry name" value="YjiS-like"/>
    <property type="match status" value="1"/>
</dbReference>
<evidence type="ECO:0000313" key="3">
    <source>
        <dbReference type="Proteomes" id="UP000220034"/>
    </source>
</evidence>
<dbReference type="OrthoDB" id="8005167at2"/>
<dbReference type="AlphaFoldDB" id="A0A2C9CPK2"/>
<dbReference type="InterPro" id="IPR009506">
    <property type="entry name" value="YjiS-like"/>
</dbReference>
<reference evidence="3" key="1">
    <citation type="submission" date="2017-09" db="EMBL/GenBank/DDBJ databases">
        <authorList>
            <person name="Varghese N."/>
            <person name="Submissions S."/>
        </authorList>
    </citation>
    <scope>NUCLEOTIDE SEQUENCE [LARGE SCALE GENOMIC DNA]</scope>
    <source>
        <strain evidence="3">C7</strain>
    </source>
</reference>
<name>A0A2C9CPK2_9RHOB</name>
<dbReference type="EMBL" id="OCTN01000002">
    <property type="protein sequence ID" value="SOH93441.1"/>
    <property type="molecule type" value="Genomic_DNA"/>
</dbReference>
<proteinExistence type="predicted"/>
<dbReference type="Proteomes" id="UP000220034">
    <property type="component" value="Unassembled WGS sequence"/>
</dbReference>
<sequence length="70" mass="8087">MSDLTLTNFAGSVRTSIAGAPRRGYVALVAIWTRRSRSRRHLKHLDAHLLRDIGVTEWNAQREAERPFWD</sequence>
<organism evidence="2 3">
    <name type="scientific">Pontivivens marinum</name>
    <dbReference type="NCBI Taxonomy" id="1690039"/>
    <lineage>
        <taxon>Bacteria</taxon>
        <taxon>Pseudomonadati</taxon>
        <taxon>Pseudomonadota</taxon>
        <taxon>Alphaproteobacteria</taxon>
        <taxon>Rhodobacterales</taxon>
        <taxon>Paracoccaceae</taxon>
        <taxon>Pontivivens</taxon>
    </lineage>
</organism>
<gene>
    <name evidence="2" type="ORF">SAMN06273572_102117</name>
</gene>
<evidence type="ECO:0000313" key="2">
    <source>
        <dbReference type="EMBL" id="SOH93441.1"/>
    </source>
</evidence>
<protein>
    <recommendedName>
        <fullName evidence="1">YjiS-like domain-containing protein</fullName>
    </recommendedName>
</protein>
<evidence type="ECO:0000259" key="1">
    <source>
        <dbReference type="Pfam" id="PF06568"/>
    </source>
</evidence>
<feature type="domain" description="YjiS-like" evidence="1">
    <location>
        <begin position="28"/>
        <end position="57"/>
    </location>
</feature>
<dbReference type="RefSeq" id="WP_097929025.1">
    <property type="nucleotide sequence ID" value="NZ_OCTN01000002.1"/>
</dbReference>